<dbReference type="RefSeq" id="WP_008767812.1">
    <property type="nucleotide sequence ID" value="NZ_BAABXH010000001.1"/>
</dbReference>
<dbReference type="EMBL" id="WCRY01000060">
    <property type="protein sequence ID" value="KAB4469203.1"/>
    <property type="molecule type" value="Genomic_DNA"/>
</dbReference>
<accession>A0A0P0FBU5</accession>
<keyword evidence="1" id="KW-0812">Transmembrane</keyword>
<reference evidence="4 5" key="1">
    <citation type="submission" date="2018-08" db="EMBL/GenBank/DDBJ databases">
        <title>A genome reference for cultivated species of the human gut microbiota.</title>
        <authorList>
            <person name="Zou Y."/>
            <person name="Xue W."/>
            <person name="Luo G."/>
        </authorList>
    </citation>
    <scope>NUCLEOTIDE SEQUENCE [LARGE SCALE GENOMIC DNA]</scope>
    <source>
        <strain evidence="4 5">AM30-26</strain>
    </source>
</reference>
<dbReference type="Proteomes" id="UP001217776">
    <property type="component" value="Unassembled WGS sequence"/>
</dbReference>
<comment type="caution">
    <text evidence="4">The sequence shown here is derived from an EMBL/GenBank/DDBJ whole genome shotgun (WGS) entry which is preliminary data.</text>
</comment>
<dbReference type="EMBL" id="JAQNVG010000090">
    <property type="protein sequence ID" value="MDC2239320.1"/>
    <property type="molecule type" value="Genomic_DNA"/>
</dbReference>
<feature type="transmembrane region" description="Helical" evidence="1">
    <location>
        <begin position="39"/>
        <end position="58"/>
    </location>
</feature>
<dbReference type="OMA" id="DCAYLER"/>
<dbReference type="InterPro" id="IPR050445">
    <property type="entry name" value="Bact_polysacc_biosynth/exp"/>
</dbReference>
<sequence>MIEKQSYQEPFSEVDKRKDDEMEIDLMAIFYKIITVRGVLCKAAGVGVIIAIVVALSIPKQYTVKVTLSPEMGNAKGSNGLAGLAASFLGDGALIGESTDALNASLSADIVSSTPFLLELLEMEVSVSKKDDKMTLGSYLDEESSPWWDYLIGFPGIVIGGVKSLFGEDTVPASGGRQGTIELTKEVNEKINFLKKKISASIDKKTAITSITVTLQNPQITAVIADSVVHKLQEYIIGYRTSKVKEDCAYLERLFKERQQEYYAAQRKYADYVDAHDNVVLQSVRAEQERLQNDMSLAYQIYSQVANQLQVSRAKVQEEKPVFAVVEPAVVPLKPSGMGLKIYILLFVFLSVSGTLVWVFFGKSLLASLRKELKNKEIEQDK</sequence>
<reference evidence="3" key="3">
    <citation type="submission" date="2022-10" db="EMBL/GenBank/DDBJ databases">
        <title>Human gut microbiome strain richness.</title>
        <authorList>
            <person name="Chen-Liaw A."/>
        </authorList>
    </citation>
    <scope>NUCLEOTIDE SEQUENCE</scope>
    <source>
        <strain evidence="3">1001283st1_A3_1001283B150304_161114</strain>
    </source>
</reference>
<evidence type="ECO:0000313" key="4">
    <source>
        <dbReference type="EMBL" id="RHD82719.1"/>
    </source>
</evidence>
<proteinExistence type="predicted"/>
<dbReference type="Proteomes" id="UP000284785">
    <property type="component" value="Unassembled WGS sequence"/>
</dbReference>
<gene>
    <name evidence="4" type="ORF">DW780_22030</name>
    <name evidence="2" type="ORF">GAN91_27520</name>
    <name evidence="3" type="ORF">PO127_26610</name>
</gene>
<reference evidence="2 6" key="2">
    <citation type="journal article" date="2019" name="Nat. Med.">
        <title>A library of human gut bacterial isolates paired with longitudinal multiomics data enables mechanistic microbiome research.</title>
        <authorList>
            <person name="Poyet M."/>
            <person name="Groussin M."/>
            <person name="Gibbons S.M."/>
            <person name="Avila-Pacheco J."/>
            <person name="Jiang X."/>
            <person name="Kearney S.M."/>
            <person name="Perrotta A.R."/>
            <person name="Berdy B."/>
            <person name="Zhao S."/>
            <person name="Lieberman T.D."/>
            <person name="Swanson P.K."/>
            <person name="Smith M."/>
            <person name="Roesemann S."/>
            <person name="Alexander J.E."/>
            <person name="Rich S.A."/>
            <person name="Livny J."/>
            <person name="Vlamakis H."/>
            <person name="Clish C."/>
            <person name="Bullock K."/>
            <person name="Deik A."/>
            <person name="Scott J."/>
            <person name="Pierce K.A."/>
            <person name="Xavier R.J."/>
            <person name="Alm E.J."/>
        </authorList>
    </citation>
    <scope>NUCLEOTIDE SEQUENCE [LARGE SCALE GENOMIC DNA]</scope>
    <source>
        <strain evidence="2 6">BIOML-A162</strain>
    </source>
</reference>
<accession>C6IRB9</accession>
<evidence type="ECO:0000313" key="3">
    <source>
        <dbReference type="EMBL" id="MDC2239320.1"/>
    </source>
</evidence>
<dbReference type="Proteomes" id="UP000436858">
    <property type="component" value="Unassembled WGS sequence"/>
</dbReference>
<feature type="transmembrane region" description="Helical" evidence="1">
    <location>
        <begin position="342"/>
        <end position="361"/>
    </location>
</feature>
<organism evidence="4 5">
    <name type="scientific">Bacteroides thetaiotaomicron</name>
    <dbReference type="NCBI Taxonomy" id="818"/>
    <lineage>
        <taxon>Bacteria</taxon>
        <taxon>Pseudomonadati</taxon>
        <taxon>Bacteroidota</taxon>
        <taxon>Bacteroidia</taxon>
        <taxon>Bacteroidales</taxon>
        <taxon>Bacteroidaceae</taxon>
        <taxon>Bacteroides</taxon>
    </lineage>
</organism>
<dbReference type="PANTHER" id="PTHR32309:SF13">
    <property type="entry name" value="FERRIC ENTEROBACTIN TRANSPORT PROTEIN FEPE"/>
    <property type="match status" value="1"/>
</dbReference>
<evidence type="ECO:0000313" key="5">
    <source>
        <dbReference type="Proteomes" id="UP000284785"/>
    </source>
</evidence>
<protein>
    <submittedName>
        <fullName evidence="4">Chain-length determining protein</fullName>
    </submittedName>
</protein>
<dbReference type="KEGG" id="btho:Btheta7330_01293"/>
<dbReference type="GeneID" id="60927710"/>
<dbReference type="EMBL" id="QSJP01000025">
    <property type="protein sequence ID" value="RHD82719.1"/>
    <property type="molecule type" value="Genomic_DNA"/>
</dbReference>
<name>A0A0P0FBU5_BACT4</name>
<dbReference type="AlphaFoldDB" id="A0A0P0FBU5"/>
<dbReference type="GO" id="GO:0004713">
    <property type="term" value="F:protein tyrosine kinase activity"/>
    <property type="evidence" value="ECO:0007669"/>
    <property type="project" value="TreeGrafter"/>
</dbReference>
<dbReference type="GO" id="GO:0005886">
    <property type="term" value="C:plasma membrane"/>
    <property type="evidence" value="ECO:0007669"/>
    <property type="project" value="TreeGrafter"/>
</dbReference>
<evidence type="ECO:0000313" key="2">
    <source>
        <dbReference type="EMBL" id="KAB4469203.1"/>
    </source>
</evidence>
<evidence type="ECO:0000313" key="6">
    <source>
        <dbReference type="Proteomes" id="UP000436858"/>
    </source>
</evidence>
<evidence type="ECO:0000256" key="1">
    <source>
        <dbReference type="SAM" id="Phobius"/>
    </source>
</evidence>
<keyword evidence="1" id="KW-1133">Transmembrane helix</keyword>
<keyword evidence="1" id="KW-0472">Membrane</keyword>
<dbReference type="PANTHER" id="PTHR32309">
    <property type="entry name" value="TYROSINE-PROTEIN KINASE"/>
    <property type="match status" value="1"/>
</dbReference>